<organism evidence="7 8">
    <name type="scientific">Paramormyrops kingsleyae</name>
    <dbReference type="NCBI Taxonomy" id="1676925"/>
    <lineage>
        <taxon>Eukaryota</taxon>
        <taxon>Metazoa</taxon>
        <taxon>Chordata</taxon>
        <taxon>Craniata</taxon>
        <taxon>Vertebrata</taxon>
        <taxon>Euteleostomi</taxon>
        <taxon>Actinopterygii</taxon>
        <taxon>Neopterygii</taxon>
        <taxon>Teleostei</taxon>
        <taxon>Osteoglossocephala</taxon>
        <taxon>Osteoglossomorpha</taxon>
        <taxon>Osteoglossiformes</taxon>
        <taxon>Mormyridae</taxon>
        <taxon>Paramormyrops</taxon>
    </lineage>
</organism>
<feature type="compositionally biased region" description="Basic and acidic residues" evidence="5">
    <location>
        <begin position="61"/>
        <end position="70"/>
    </location>
</feature>
<dbReference type="GO" id="GO:0030198">
    <property type="term" value="P:extracellular matrix organization"/>
    <property type="evidence" value="ECO:0007669"/>
    <property type="project" value="TreeGrafter"/>
</dbReference>
<evidence type="ECO:0000259" key="6">
    <source>
        <dbReference type="PROSITE" id="PS51461"/>
    </source>
</evidence>
<dbReference type="PANTHER" id="PTHR24023">
    <property type="entry name" value="COLLAGEN ALPHA"/>
    <property type="match status" value="1"/>
</dbReference>
<dbReference type="InterPro" id="IPR008160">
    <property type="entry name" value="Collagen"/>
</dbReference>
<name>A0A3B3QAF2_9TELE</name>
<dbReference type="InterPro" id="IPR050149">
    <property type="entry name" value="Collagen_superfamily"/>
</dbReference>
<dbReference type="AlphaFoldDB" id="A0A3B3QAF2"/>
<evidence type="ECO:0000256" key="3">
    <source>
        <dbReference type="ARBA" id="ARBA00022530"/>
    </source>
</evidence>
<dbReference type="Pfam" id="PF01391">
    <property type="entry name" value="Collagen"/>
    <property type="match status" value="1"/>
</dbReference>
<evidence type="ECO:0000256" key="4">
    <source>
        <dbReference type="ARBA" id="ARBA00023119"/>
    </source>
</evidence>
<reference evidence="7" key="1">
    <citation type="submission" date="2025-08" db="UniProtKB">
        <authorList>
            <consortium name="Ensembl"/>
        </authorList>
    </citation>
    <scope>IDENTIFICATION</scope>
</reference>
<keyword evidence="2" id="KW-0964">Secreted</keyword>
<dbReference type="InterPro" id="IPR000885">
    <property type="entry name" value="Fib_collagen_C"/>
</dbReference>
<dbReference type="Proteomes" id="UP000261540">
    <property type="component" value="Unplaced"/>
</dbReference>
<sequence length="572" mass="58261">MGERGHPGPPGPPGEQGLPGPSGKEGTKGDPGPPGPTGKDGPSGLRGFPGERGLPGTPGPRGERGEKGEAGHPGTPGPAGGRGPTGDDGPKGNPGPVGFPGDPGPTGEVGPRGSPGPTGENGPPGPPGKRGPLGTRGPEGRQGEKGSKGDSGAIGAPGKTGPVGPQGPSGKPGPEGLRGLPGAVGEQGAPGPSGQTGPPGPMGPPGLLGLRGDPGAKGEKGHVGLIGLIGPGGEQGEKGDRGLPGPQGTTGPKGETGIPGGTGPLGPTGPPGLPVSSSVGIPCECVNVAFVTLLIPLCPKGPPGEVIQPLPIQIPKKSKRSIDASQIPADSPGDDFPPGSEGMEEIFGSLNSLRQEIETMRFPLGTQDSPARTCQDLKLSQPDYKDGEYWIDPNQGCSRDSFKVFCNFTAGGETCLYPSKSSDSMDIWPKETPGSWYSQFATGSKFSYVDSNGEPVGVVQLGFIRLLSVQARQNLTYHCHRSVAWADRTAKDGHKRALQFLGADEKELGYETSPYIKALIDGCSYRKGFDRTVLEVNTPQVEQLPLLDIKISDFGEKNQQFGFEVGPVCFLG</sequence>
<dbReference type="GeneTree" id="ENSGT00940000159762"/>
<evidence type="ECO:0000256" key="5">
    <source>
        <dbReference type="SAM" id="MobiDB-lite"/>
    </source>
</evidence>
<dbReference type="FunFam" id="2.60.120.1000:FF:000002">
    <property type="entry name" value="Collagen XI alpha 1 chain"/>
    <property type="match status" value="1"/>
</dbReference>
<dbReference type="SMART" id="SM00038">
    <property type="entry name" value="COLFI"/>
    <property type="match status" value="1"/>
</dbReference>
<dbReference type="Gene3D" id="2.60.120.1000">
    <property type="match status" value="1"/>
</dbReference>
<protein>
    <submittedName>
        <fullName evidence="7">Collagen, type XI, alpha 2</fullName>
    </submittedName>
</protein>
<dbReference type="Ensembl" id="ENSPKIT00000026330.1">
    <property type="protein sequence ID" value="ENSPKIP00000002386.1"/>
    <property type="gene ID" value="ENSPKIG00000020188.1"/>
</dbReference>
<evidence type="ECO:0000313" key="7">
    <source>
        <dbReference type="Ensembl" id="ENSPKIP00000002386.1"/>
    </source>
</evidence>
<evidence type="ECO:0000256" key="2">
    <source>
        <dbReference type="ARBA" id="ARBA00022525"/>
    </source>
</evidence>
<feature type="compositionally biased region" description="Gly residues" evidence="5">
    <location>
        <begin position="257"/>
        <end position="266"/>
    </location>
</feature>
<evidence type="ECO:0000256" key="1">
    <source>
        <dbReference type="ARBA" id="ARBA00004613"/>
    </source>
</evidence>
<feature type="domain" description="Fibrillar collagen NC1" evidence="6">
    <location>
        <begin position="344"/>
        <end position="571"/>
    </location>
</feature>
<keyword evidence="8" id="KW-1185">Reference proteome</keyword>
<comment type="subcellular location">
    <subcellularLocation>
        <location evidence="1">Secreted</location>
    </subcellularLocation>
</comment>
<dbReference type="Pfam" id="PF01410">
    <property type="entry name" value="COLFI"/>
    <property type="match status" value="1"/>
</dbReference>
<dbReference type="GO" id="GO:0005581">
    <property type="term" value="C:collagen trimer"/>
    <property type="evidence" value="ECO:0007669"/>
    <property type="project" value="UniProtKB-KW"/>
</dbReference>
<dbReference type="PANTHER" id="PTHR24023:SF1112">
    <property type="entry name" value="COL_CUTICLE_N DOMAIN-CONTAINING PROTEIN-RELATED"/>
    <property type="match status" value="1"/>
</dbReference>
<feature type="region of interest" description="Disordered" evidence="5">
    <location>
        <begin position="1"/>
        <end position="273"/>
    </location>
</feature>
<accession>A0A3B3QAF2</accession>
<evidence type="ECO:0000313" key="8">
    <source>
        <dbReference type="Proteomes" id="UP000261540"/>
    </source>
</evidence>
<reference evidence="7" key="2">
    <citation type="submission" date="2025-09" db="UniProtKB">
        <authorList>
            <consortium name="Ensembl"/>
        </authorList>
    </citation>
    <scope>IDENTIFICATION</scope>
</reference>
<proteinExistence type="predicted"/>
<feature type="compositionally biased region" description="Gly residues" evidence="5">
    <location>
        <begin position="77"/>
        <end position="86"/>
    </location>
</feature>
<dbReference type="PROSITE" id="PS51461">
    <property type="entry name" value="NC1_FIB"/>
    <property type="match status" value="1"/>
</dbReference>
<dbReference type="GO" id="GO:0030020">
    <property type="term" value="F:extracellular matrix structural constituent conferring tensile strength"/>
    <property type="evidence" value="ECO:0007669"/>
    <property type="project" value="TreeGrafter"/>
</dbReference>
<feature type="compositionally biased region" description="Basic and acidic residues" evidence="5">
    <location>
        <begin position="138"/>
        <end position="148"/>
    </location>
</feature>
<keyword evidence="4" id="KW-0176">Collagen</keyword>
<keyword evidence="3" id="KW-0272">Extracellular matrix</keyword>
<dbReference type="GO" id="GO:0005615">
    <property type="term" value="C:extracellular space"/>
    <property type="evidence" value="ECO:0007669"/>
    <property type="project" value="TreeGrafter"/>
</dbReference>
<dbReference type="GO" id="GO:0031012">
    <property type="term" value="C:extracellular matrix"/>
    <property type="evidence" value="ECO:0007669"/>
    <property type="project" value="TreeGrafter"/>
</dbReference>